<reference evidence="6 7" key="1">
    <citation type="journal article" date="2007" name="Nat. Biotechnol.">
        <title>Genome sequence of the lignocellulose-bioconverting and xylose-fermenting yeast Pichia stipitis.</title>
        <authorList>
            <person name="Jeffries T.W."/>
            <person name="Grigoriev I.V."/>
            <person name="Grimwood J."/>
            <person name="Laplaza J.M."/>
            <person name="Aerts A."/>
            <person name="Salamov A."/>
            <person name="Schmutz J."/>
            <person name="Lindquist E."/>
            <person name="Dehal P."/>
            <person name="Shapiro H."/>
            <person name="Jin Y.S."/>
            <person name="Passoth V."/>
            <person name="Richardson P.M."/>
        </authorList>
    </citation>
    <scope>NUCLEOTIDE SEQUENCE [LARGE SCALE GENOMIC DNA]</scope>
    <source>
        <strain evidence="7">ATCC 58785 / CBS 6054 / NBRC 10063 / NRRL Y-11545</strain>
    </source>
</reference>
<dbReference type="PANTHER" id="PTHR30457:SF0">
    <property type="entry name" value="PHOSPHATASE, PUTATIVE (AFU_ORTHOLOGUE AFUA_4G01070)-RELATED"/>
    <property type="match status" value="1"/>
</dbReference>
<protein>
    <submittedName>
        <fullName evidence="6">Acid phosphatase</fullName>
        <ecNumber evidence="6">3.1.3.2</ecNumber>
    </submittedName>
</protein>
<evidence type="ECO:0000256" key="3">
    <source>
        <dbReference type="ARBA" id="ARBA00022801"/>
    </source>
</evidence>
<dbReference type="AlphaFoldDB" id="A3LWU7"/>
<dbReference type="InParanoid" id="A3LWU7"/>
<organism evidence="6 7">
    <name type="scientific">Scheffersomyces stipitis (strain ATCC 58785 / CBS 6054 / NBRC 10063 / NRRL Y-11545)</name>
    <name type="common">Yeast</name>
    <name type="synonym">Pichia stipitis</name>
    <dbReference type="NCBI Taxonomy" id="322104"/>
    <lineage>
        <taxon>Eukaryota</taxon>
        <taxon>Fungi</taxon>
        <taxon>Dikarya</taxon>
        <taxon>Ascomycota</taxon>
        <taxon>Saccharomycotina</taxon>
        <taxon>Pichiomycetes</taxon>
        <taxon>Debaryomycetaceae</taxon>
        <taxon>Scheffersomyces</taxon>
    </lineage>
</organism>
<feature type="signal peptide" evidence="4">
    <location>
        <begin position="1"/>
        <end position="18"/>
    </location>
</feature>
<dbReference type="RefSeq" id="XP_001385368.1">
    <property type="nucleotide sequence ID" value="XM_001385331.1"/>
</dbReference>
<name>A3LWU7_PICST</name>
<dbReference type="GeneID" id="4840132"/>
<evidence type="ECO:0000313" key="7">
    <source>
        <dbReference type="Proteomes" id="UP000002258"/>
    </source>
</evidence>
<evidence type="ECO:0000256" key="2">
    <source>
        <dbReference type="ARBA" id="ARBA00022723"/>
    </source>
</evidence>
<dbReference type="GO" id="GO:0003993">
    <property type="term" value="F:acid phosphatase activity"/>
    <property type="evidence" value="ECO:0007669"/>
    <property type="project" value="UniProtKB-EC"/>
</dbReference>
<dbReference type="HOGENOM" id="CLU_045192_0_0_1"/>
<dbReference type="Pfam" id="PF01975">
    <property type="entry name" value="SurE"/>
    <property type="match status" value="1"/>
</dbReference>
<dbReference type="GO" id="GO:0046872">
    <property type="term" value="F:metal ion binding"/>
    <property type="evidence" value="ECO:0007669"/>
    <property type="project" value="UniProtKB-KW"/>
</dbReference>
<accession>A3LWU7</accession>
<dbReference type="STRING" id="322104.A3LWU7"/>
<evidence type="ECO:0000313" key="6">
    <source>
        <dbReference type="EMBL" id="ABN67339.1"/>
    </source>
</evidence>
<evidence type="ECO:0000256" key="1">
    <source>
        <dbReference type="ARBA" id="ARBA00011062"/>
    </source>
</evidence>
<keyword evidence="7" id="KW-1185">Reference proteome</keyword>
<keyword evidence="3 6" id="KW-0378">Hydrolase</keyword>
<sequence length="328" mass="35569">MQLNNYIAFLALATACLAKTILLTNDDSWAATNIRATYYQLKDAGHDVYLVAPVSQRSGWGGKFDVPSSPTLETDGEFAYVKAGEPSWGHEVDDDHIWYFNGTPASAVAFALNYVFPYYFAEKGNNVTVDLVVSGPNEGTNMSPGMYTLSGTMGATYNSVYRGYPAVAFSGSNGNNSFFKDSLDLEDKLDPSTIYANLVVDFVAQLFTAQGDNSRTLPLGVGINVNFPPVGYQNESCIAPKWVNTRLTGAYASGADLAYNATSNSFIWQQTSWSGLQVCYNGDCSLPSENLIVQYTECSTSVSAFSVDYDAKLSLSQEVTALLEPLFS</sequence>
<dbReference type="EMBL" id="CP000500">
    <property type="protein sequence ID" value="ABN67339.1"/>
    <property type="molecule type" value="Genomic_DNA"/>
</dbReference>
<dbReference type="InterPro" id="IPR036523">
    <property type="entry name" value="SurE-like_sf"/>
</dbReference>
<dbReference type="Proteomes" id="UP000002258">
    <property type="component" value="Chromosome 6"/>
</dbReference>
<dbReference type="PANTHER" id="PTHR30457">
    <property type="entry name" value="5'-NUCLEOTIDASE SURE"/>
    <property type="match status" value="1"/>
</dbReference>
<dbReference type="EC" id="3.1.3.2" evidence="6"/>
<feature type="chain" id="PRO_5002655662" evidence="4">
    <location>
        <begin position="19"/>
        <end position="328"/>
    </location>
</feature>
<dbReference type="InterPro" id="IPR002828">
    <property type="entry name" value="SurE-like_Pase/nucleotidase"/>
</dbReference>
<dbReference type="KEGG" id="pic:PICST_47650"/>
<dbReference type="OrthoDB" id="4018688at2759"/>
<dbReference type="GO" id="GO:0008252">
    <property type="term" value="F:nucleotidase activity"/>
    <property type="evidence" value="ECO:0007669"/>
    <property type="project" value="InterPro"/>
</dbReference>
<comment type="similarity">
    <text evidence="1">Belongs to the SurE nucleotidase family.</text>
</comment>
<evidence type="ECO:0000256" key="4">
    <source>
        <dbReference type="SAM" id="SignalP"/>
    </source>
</evidence>
<feature type="domain" description="Survival protein SurE-like phosphatase/nucleotidase" evidence="5">
    <location>
        <begin position="21"/>
        <end position="232"/>
    </location>
</feature>
<evidence type="ECO:0000259" key="5">
    <source>
        <dbReference type="Pfam" id="PF01975"/>
    </source>
</evidence>
<dbReference type="NCBIfam" id="TIGR00087">
    <property type="entry name" value="surE"/>
    <property type="match status" value="1"/>
</dbReference>
<dbReference type="SUPFAM" id="SSF64167">
    <property type="entry name" value="SurE-like"/>
    <property type="match status" value="1"/>
</dbReference>
<keyword evidence="2" id="KW-0479">Metal-binding</keyword>
<dbReference type="OMA" id="DSHIWYY"/>
<gene>
    <name evidence="6" type="primary">PHO3.2</name>
    <name evidence="6" type="ORF">PICST_47650</name>
</gene>
<dbReference type="InterPro" id="IPR030048">
    <property type="entry name" value="SurE"/>
</dbReference>
<dbReference type="eggNOG" id="ENOG502RXIE">
    <property type="taxonomic scope" value="Eukaryota"/>
</dbReference>
<proteinExistence type="inferred from homology"/>
<dbReference type="Gene3D" id="3.40.1210.10">
    <property type="entry name" value="Survival protein SurE-like phosphatase/nucleotidase"/>
    <property type="match status" value="1"/>
</dbReference>
<keyword evidence="4" id="KW-0732">Signal</keyword>